<sequence>MKLRIILFLLYSSFSFGQKPLEIIIDSITSSDTHGNIRKFTVNYRIQNTTDREVKFINCSYPMTNFYPDVNKLKVYSVIVENDKYIRLNILNKNIRQMQHLDSLDNAESAEARAKIMLAYIKNRPRDTIKMKEEVARRRKINDFEYVKSAIHTFQPKEVRTFTETFYWNKRRYFKVDDLEYYIDEKEPYYLELSMVFYKKDFQYFFPEEDYKKMKENPNFLEGYYVSNRMEINFKE</sequence>
<gene>
    <name evidence="1" type="ORF">LG45_13665</name>
</gene>
<reference evidence="1 2" key="1">
    <citation type="submission" date="2014-09" db="EMBL/GenBank/DDBJ databases">
        <title>Whole Genome Shotgun of Flavobacterium aquatile LMG 4008.</title>
        <authorList>
            <person name="Gale A.N."/>
            <person name="Pipes S.E."/>
            <person name="Newman J.D."/>
        </authorList>
    </citation>
    <scope>NUCLEOTIDE SEQUENCE [LARGE SCALE GENOMIC DNA]</scope>
    <source>
        <strain evidence="1 2">LMG 4008</strain>
    </source>
</reference>
<keyword evidence="2" id="KW-1185">Reference proteome</keyword>
<dbReference type="STRING" id="1453498.LG45_13665"/>
<accession>A0A095SRJ4</accession>
<dbReference type="EMBL" id="JRHH01000005">
    <property type="protein sequence ID" value="KGD67266.1"/>
    <property type="molecule type" value="Genomic_DNA"/>
</dbReference>
<dbReference type="RefSeq" id="WP_035127965.1">
    <property type="nucleotide sequence ID" value="NZ_JRHH01000005.1"/>
</dbReference>
<organism evidence="1 2">
    <name type="scientific">Flavobacterium aquatile LMG 4008 = ATCC 11947</name>
    <dbReference type="NCBI Taxonomy" id="1453498"/>
    <lineage>
        <taxon>Bacteria</taxon>
        <taxon>Pseudomonadati</taxon>
        <taxon>Bacteroidota</taxon>
        <taxon>Flavobacteriia</taxon>
        <taxon>Flavobacteriales</taxon>
        <taxon>Flavobacteriaceae</taxon>
        <taxon>Flavobacterium</taxon>
    </lineage>
</organism>
<dbReference type="Proteomes" id="UP000029554">
    <property type="component" value="Unassembled WGS sequence"/>
</dbReference>
<dbReference type="AlphaFoldDB" id="A0A095SRJ4"/>
<evidence type="ECO:0000313" key="2">
    <source>
        <dbReference type="Proteomes" id="UP000029554"/>
    </source>
</evidence>
<comment type="caution">
    <text evidence="1">The sequence shown here is derived from an EMBL/GenBank/DDBJ whole genome shotgun (WGS) entry which is preliminary data.</text>
</comment>
<proteinExistence type="predicted"/>
<protein>
    <submittedName>
        <fullName evidence="1">Uncharacterized protein</fullName>
    </submittedName>
</protein>
<name>A0A095SRJ4_9FLAO</name>
<evidence type="ECO:0000313" key="1">
    <source>
        <dbReference type="EMBL" id="KGD67266.1"/>
    </source>
</evidence>
<dbReference type="OrthoDB" id="1336156at2"/>